<dbReference type="AlphaFoldDB" id="A0A4Y7PW97"/>
<accession>A0A4Y7PW97</accession>
<proteinExistence type="predicted"/>
<dbReference type="Gene3D" id="3.80.10.10">
    <property type="entry name" value="Ribonuclease Inhibitor"/>
    <property type="match status" value="1"/>
</dbReference>
<reference evidence="1 2" key="1">
    <citation type="submission" date="2018-06" db="EMBL/GenBank/DDBJ databases">
        <title>A transcriptomic atlas of mushroom development highlights an independent origin of complex multicellularity.</title>
        <authorList>
            <consortium name="DOE Joint Genome Institute"/>
            <person name="Krizsan K."/>
            <person name="Almasi E."/>
            <person name="Merenyi Z."/>
            <person name="Sahu N."/>
            <person name="Viragh M."/>
            <person name="Koszo T."/>
            <person name="Mondo S."/>
            <person name="Kiss B."/>
            <person name="Balint B."/>
            <person name="Kues U."/>
            <person name="Barry K."/>
            <person name="Hegedus J.C."/>
            <person name="Henrissat B."/>
            <person name="Johnson J."/>
            <person name="Lipzen A."/>
            <person name="Ohm R."/>
            <person name="Nagy I."/>
            <person name="Pangilinan J."/>
            <person name="Yan J."/>
            <person name="Xiong Y."/>
            <person name="Grigoriev I.V."/>
            <person name="Hibbett D.S."/>
            <person name="Nagy L.G."/>
        </authorList>
    </citation>
    <scope>NUCLEOTIDE SEQUENCE [LARGE SCALE GENOMIC DNA]</scope>
    <source>
        <strain evidence="1 2">SZMC22713</strain>
    </source>
</reference>
<dbReference type="Proteomes" id="UP000294933">
    <property type="component" value="Unassembled WGS sequence"/>
</dbReference>
<name>A0A4Y7PW97_9AGAM</name>
<protein>
    <recommendedName>
        <fullName evidence="3">F-box domain-containing protein</fullName>
    </recommendedName>
</protein>
<evidence type="ECO:0008006" key="3">
    <source>
        <dbReference type="Google" id="ProtNLM"/>
    </source>
</evidence>
<sequence>MSLLRFPPELHSNIIRYATYSPVFFDISPDPRFWPVVNERYAGFAPGYETKKALMLVSHHFRYLSFPYLYEVVIVHKSSNMHLLAKVLDSKSSDSAINGLENPRKIKYLFVSVSASNHDVFSGLWKVLPHCQGLQGFGFYAAATEWMDSPQNWFNSIPKTVRVCDWQGHVGAWDFFRVVDRISESLVSLRFSKVSQYNSPPSVSLPKLSHLSMPEDHGGVKVLSNWSMPSLTHLRVNVLTSVALVRVVERAGNSLRSVILGPKVSPTSLAQIATVSQNLEEYTYHFRPGMEASWASVRSHPSLQNIVMVFRRRCTPPRSGVQSSMYTFCSHLQSLTGAHFPKLRRIGFVGFDPHSTFDAQIRARLDQLLDAWNTTGIEVEYLGP</sequence>
<dbReference type="InterPro" id="IPR032675">
    <property type="entry name" value="LRR_dom_sf"/>
</dbReference>
<evidence type="ECO:0000313" key="1">
    <source>
        <dbReference type="EMBL" id="TDL19192.1"/>
    </source>
</evidence>
<organism evidence="1 2">
    <name type="scientific">Rickenella mellea</name>
    <dbReference type="NCBI Taxonomy" id="50990"/>
    <lineage>
        <taxon>Eukaryota</taxon>
        <taxon>Fungi</taxon>
        <taxon>Dikarya</taxon>
        <taxon>Basidiomycota</taxon>
        <taxon>Agaricomycotina</taxon>
        <taxon>Agaricomycetes</taxon>
        <taxon>Hymenochaetales</taxon>
        <taxon>Rickenellaceae</taxon>
        <taxon>Rickenella</taxon>
    </lineage>
</organism>
<evidence type="ECO:0000313" key="2">
    <source>
        <dbReference type="Proteomes" id="UP000294933"/>
    </source>
</evidence>
<keyword evidence="2" id="KW-1185">Reference proteome</keyword>
<dbReference type="EMBL" id="ML170199">
    <property type="protein sequence ID" value="TDL19192.1"/>
    <property type="molecule type" value="Genomic_DNA"/>
</dbReference>
<dbReference type="VEuPathDB" id="FungiDB:BD410DRAFT_830482"/>
<gene>
    <name evidence="1" type="ORF">BD410DRAFT_830482</name>
</gene>